<dbReference type="EMBL" id="GEDG01039164">
    <property type="protein sequence ID" value="JAP07241.1"/>
    <property type="molecule type" value="Transcribed_RNA"/>
</dbReference>
<feature type="non-terminal residue" evidence="2">
    <location>
        <position position="1"/>
    </location>
</feature>
<feature type="transmembrane region" description="Helical" evidence="1">
    <location>
        <begin position="57"/>
        <end position="75"/>
    </location>
</feature>
<keyword evidence="1" id="KW-0812">Transmembrane</keyword>
<sequence length="85" mass="9139">PKAIKAATTNVSLIAKGKSNSPLNNSLLSLIPLLLVVASSAFFLSKSSGATPESGQEIFFFLLNFFPFEVLNLAVRVNEKVPFLL</sequence>
<reference evidence="2" key="1">
    <citation type="submission" date="2015-12" db="EMBL/GenBank/DDBJ databases">
        <title>Gene expression during late stages of embryo sac development: a critical building block for successful pollen-pistil interactions.</title>
        <authorList>
            <person name="Liu Y."/>
            <person name="Joly V."/>
            <person name="Sabar M."/>
            <person name="Matton D.P."/>
        </authorList>
    </citation>
    <scope>NUCLEOTIDE SEQUENCE</scope>
</reference>
<dbReference type="AlphaFoldDB" id="A0A0V0GHR2"/>
<feature type="transmembrane region" description="Helical" evidence="1">
    <location>
        <begin position="27"/>
        <end position="45"/>
    </location>
</feature>
<keyword evidence="1" id="KW-1133">Transmembrane helix</keyword>
<accession>A0A0V0GHR2</accession>
<name>A0A0V0GHR2_SOLCH</name>
<evidence type="ECO:0000256" key="1">
    <source>
        <dbReference type="SAM" id="Phobius"/>
    </source>
</evidence>
<keyword evidence="1" id="KW-0472">Membrane</keyword>
<organism evidence="2">
    <name type="scientific">Solanum chacoense</name>
    <name type="common">Chaco potato</name>
    <dbReference type="NCBI Taxonomy" id="4108"/>
    <lineage>
        <taxon>Eukaryota</taxon>
        <taxon>Viridiplantae</taxon>
        <taxon>Streptophyta</taxon>
        <taxon>Embryophyta</taxon>
        <taxon>Tracheophyta</taxon>
        <taxon>Spermatophyta</taxon>
        <taxon>Magnoliopsida</taxon>
        <taxon>eudicotyledons</taxon>
        <taxon>Gunneridae</taxon>
        <taxon>Pentapetalae</taxon>
        <taxon>asterids</taxon>
        <taxon>lamiids</taxon>
        <taxon>Solanales</taxon>
        <taxon>Solanaceae</taxon>
        <taxon>Solanoideae</taxon>
        <taxon>Solaneae</taxon>
        <taxon>Solanum</taxon>
    </lineage>
</organism>
<protein>
    <submittedName>
        <fullName evidence="2">Putative ovule protein</fullName>
    </submittedName>
</protein>
<proteinExistence type="predicted"/>
<evidence type="ECO:0000313" key="2">
    <source>
        <dbReference type="EMBL" id="JAP07241.1"/>
    </source>
</evidence>